<sequence>MKQCTALESLGVSSKKSNKFSSSPKVADSRTWVKTKKSFFTSTDQSRRNVATSGFLNSTPSRDSNAQFAPLSTDVNNCQRVASPPREGPTKHSDAGMNQDSRQPGCLLCRKNHIICHCPAFNSKSAKECYNVVKSHKVCISCLSTSHICIHCPSSNRCKKCQQKHHSKLHFGFIEVPKPQASTSSDTFAGLAS</sequence>
<keyword evidence="3" id="KW-1185">Reference proteome</keyword>
<reference evidence="2 3" key="1">
    <citation type="journal article" date="2021" name="BMC Biol.">
        <title>Horizontally acquired antibacterial genes associated with adaptive radiation of ladybird beetles.</title>
        <authorList>
            <person name="Li H.S."/>
            <person name="Tang X.F."/>
            <person name="Huang Y.H."/>
            <person name="Xu Z.Y."/>
            <person name="Chen M.L."/>
            <person name="Du X.Y."/>
            <person name="Qiu B.Y."/>
            <person name="Chen P.T."/>
            <person name="Zhang W."/>
            <person name="Slipinski A."/>
            <person name="Escalona H.E."/>
            <person name="Waterhouse R.M."/>
            <person name="Zwick A."/>
            <person name="Pang H."/>
        </authorList>
    </citation>
    <scope>NUCLEOTIDE SEQUENCE [LARGE SCALE GENOMIC DNA]</scope>
    <source>
        <strain evidence="2">SYSU2018</strain>
    </source>
</reference>
<dbReference type="Proteomes" id="UP001516400">
    <property type="component" value="Unassembled WGS sequence"/>
</dbReference>
<comment type="caution">
    <text evidence="2">The sequence shown here is derived from an EMBL/GenBank/DDBJ whole genome shotgun (WGS) entry which is preliminary data.</text>
</comment>
<dbReference type="PANTHER" id="PTHR47331">
    <property type="entry name" value="PHD-TYPE DOMAIN-CONTAINING PROTEIN"/>
    <property type="match status" value="1"/>
</dbReference>
<feature type="non-terminal residue" evidence="2">
    <location>
        <position position="193"/>
    </location>
</feature>
<name>A0ABD2N6E4_9CUCU</name>
<protein>
    <submittedName>
        <fullName evidence="2">Uncharacterized protein</fullName>
    </submittedName>
</protein>
<proteinExistence type="predicted"/>
<evidence type="ECO:0000313" key="2">
    <source>
        <dbReference type="EMBL" id="KAL3273859.1"/>
    </source>
</evidence>
<dbReference type="PANTHER" id="PTHR47331:SF5">
    <property type="entry name" value="RIBONUCLEASE H"/>
    <property type="match status" value="1"/>
</dbReference>
<organism evidence="2 3">
    <name type="scientific">Cryptolaemus montrouzieri</name>
    <dbReference type="NCBI Taxonomy" id="559131"/>
    <lineage>
        <taxon>Eukaryota</taxon>
        <taxon>Metazoa</taxon>
        <taxon>Ecdysozoa</taxon>
        <taxon>Arthropoda</taxon>
        <taxon>Hexapoda</taxon>
        <taxon>Insecta</taxon>
        <taxon>Pterygota</taxon>
        <taxon>Neoptera</taxon>
        <taxon>Endopterygota</taxon>
        <taxon>Coleoptera</taxon>
        <taxon>Polyphaga</taxon>
        <taxon>Cucujiformia</taxon>
        <taxon>Coccinelloidea</taxon>
        <taxon>Coccinellidae</taxon>
        <taxon>Scymninae</taxon>
        <taxon>Scymnini</taxon>
        <taxon>Cryptolaemus</taxon>
    </lineage>
</organism>
<feature type="compositionally biased region" description="Polar residues" evidence="1">
    <location>
        <begin position="38"/>
        <end position="67"/>
    </location>
</feature>
<evidence type="ECO:0000313" key="3">
    <source>
        <dbReference type="Proteomes" id="UP001516400"/>
    </source>
</evidence>
<accession>A0ABD2N6E4</accession>
<gene>
    <name evidence="2" type="ORF">HHI36_015285</name>
</gene>
<evidence type="ECO:0000256" key="1">
    <source>
        <dbReference type="SAM" id="MobiDB-lite"/>
    </source>
</evidence>
<feature type="region of interest" description="Disordered" evidence="1">
    <location>
        <begin position="1"/>
        <end position="98"/>
    </location>
</feature>
<dbReference type="AlphaFoldDB" id="A0ABD2N6E4"/>
<feature type="compositionally biased region" description="Low complexity" evidence="1">
    <location>
        <begin position="13"/>
        <end position="25"/>
    </location>
</feature>
<dbReference type="EMBL" id="JABFTP020000062">
    <property type="protein sequence ID" value="KAL3273859.1"/>
    <property type="molecule type" value="Genomic_DNA"/>
</dbReference>